<dbReference type="InterPro" id="IPR014905">
    <property type="entry name" value="HIRAN"/>
</dbReference>
<gene>
    <name evidence="4" type="ORF">D7V94_22770</name>
</gene>
<dbReference type="OrthoDB" id="46144at2"/>
<dbReference type="SMART" id="SM00910">
    <property type="entry name" value="HIRAN"/>
    <property type="match status" value="1"/>
</dbReference>
<keyword evidence="5" id="KW-1185">Reference proteome</keyword>
<reference evidence="4 5" key="1">
    <citation type="submission" date="2018-09" db="EMBL/GenBank/DDBJ databases">
        <title>Murine metabolic-syndrome-specific gut microbial biobank.</title>
        <authorList>
            <person name="Liu C."/>
        </authorList>
    </citation>
    <scope>NUCLEOTIDE SEQUENCE [LARGE SCALE GENOMIC DNA]</scope>
    <source>
        <strain evidence="4 5">0.1xD8-82</strain>
    </source>
</reference>
<evidence type="ECO:0000259" key="3">
    <source>
        <dbReference type="SMART" id="SM00910"/>
    </source>
</evidence>
<dbReference type="Pfam" id="PF13657">
    <property type="entry name" value="Couple_hipA"/>
    <property type="match status" value="1"/>
</dbReference>
<proteinExistence type="predicted"/>
<dbReference type="AlphaFoldDB" id="A0A3A9A2Z7"/>
<evidence type="ECO:0000313" key="4">
    <source>
        <dbReference type="EMBL" id="RKI86090.1"/>
    </source>
</evidence>
<evidence type="ECO:0000256" key="2">
    <source>
        <dbReference type="ARBA" id="ARBA00022801"/>
    </source>
</evidence>
<keyword evidence="2" id="KW-0378">Hydrolase</keyword>
<sequence>MSIKNGKDYLYLVWKSGQSGQQYIVGQLTKSSCYVFRYCDEVKNAIEDGFAPLLCFPDLNKQYEDEKLFSVFSSRLPDKKRKNINDILKKYGLEDYDEYALLKRSGARLPIDNLEFIDPILDGEKDITRIFFVAGVRHYLNCEGDDCLKAVEITRGDEVSLKKDSENKYDINAVQVLDHSGKILGYIPRYYSSSVAELLETKKKISCHVYNVDKNKNCNECIKIIMEIKN</sequence>
<dbReference type="GO" id="GO:0016818">
    <property type="term" value="F:hydrolase activity, acting on acid anhydrides, in phosphorus-containing anhydrides"/>
    <property type="evidence" value="ECO:0007669"/>
    <property type="project" value="InterPro"/>
</dbReference>
<dbReference type="EMBL" id="RAYQ01000070">
    <property type="protein sequence ID" value="RKI86090.1"/>
    <property type="molecule type" value="Genomic_DNA"/>
</dbReference>
<evidence type="ECO:0000313" key="5">
    <source>
        <dbReference type="Proteomes" id="UP000280696"/>
    </source>
</evidence>
<dbReference type="InterPro" id="IPR017508">
    <property type="entry name" value="HipA_N1"/>
</dbReference>
<dbReference type="Pfam" id="PF08797">
    <property type="entry name" value="HIRAN"/>
    <property type="match status" value="1"/>
</dbReference>
<feature type="domain" description="HIRAN" evidence="3">
    <location>
        <begin position="137"/>
        <end position="230"/>
    </location>
</feature>
<keyword evidence="1" id="KW-0479">Metal-binding</keyword>
<name>A0A3A9A2Z7_9FIRM</name>
<protein>
    <submittedName>
        <fullName evidence="4">DNA-binding protein</fullName>
    </submittedName>
</protein>
<comment type="caution">
    <text evidence="4">The sequence shown here is derived from an EMBL/GenBank/DDBJ whole genome shotgun (WGS) entry which is preliminary data.</text>
</comment>
<evidence type="ECO:0000256" key="1">
    <source>
        <dbReference type="ARBA" id="ARBA00022723"/>
    </source>
</evidence>
<dbReference type="RefSeq" id="WP_120472518.1">
    <property type="nucleotide sequence ID" value="NZ_RAYQ01000070.1"/>
</dbReference>
<keyword evidence="4" id="KW-0238">DNA-binding</keyword>
<dbReference type="Gene3D" id="3.30.70.2330">
    <property type="match status" value="1"/>
</dbReference>
<dbReference type="GO" id="GO:0008270">
    <property type="term" value="F:zinc ion binding"/>
    <property type="evidence" value="ECO:0007669"/>
    <property type="project" value="InterPro"/>
</dbReference>
<dbReference type="GO" id="GO:0003677">
    <property type="term" value="F:DNA binding"/>
    <property type="evidence" value="ECO:0007669"/>
    <property type="project" value="UniProtKB-KW"/>
</dbReference>
<organism evidence="4 5">
    <name type="scientific">Parablautia intestinalis</name>
    <dbReference type="NCBI Taxonomy" id="2320100"/>
    <lineage>
        <taxon>Bacteria</taxon>
        <taxon>Bacillati</taxon>
        <taxon>Bacillota</taxon>
        <taxon>Clostridia</taxon>
        <taxon>Lachnospirales</taxon>
        <taxon>Lachnospiraceae</taxon>
        <taxon>Parablautia</taxon>
    </lineage>
</organism>
<dbReference type="Proteomes" id="UP000280696">
    <property type="component" value="Unassembled WGS sequence"/>
</dbReference>
<accession>A0A3A9A2Z7</accession>